<accession>D4LC15</accession>
<evidence type="ECO:0000259" key="5">
    <source>
        <dbReference type="PROSITE" id="PS50943"/>
    </source>
</evidence>
<dbReference type="InterPro" id="IPR000873">
    <property type="entry name" value="AMP-dep_synth/lig_dom"/>
</dbReference>
<dbReference type="Pfam" id="PF13193">
    <property type="entry name" value="AMP-binding_C"/>
    <property type="match status" value="1"/>
</dbReference>
<dbReference type="CDD" id="cd02209">
    <property type="entry name" value="cupin_XRE_C"/>
    <property type="match status" value="1"/>
</dbReference>
<dbReference type="InterPro" id="IPR010982">
    <property type="entry name" value="Lambda_DNA-bd_dom_sf"/>
</dbReference>
<keyword evidence="3" id="KW-0547">Nucleotide-binding</keyword>
<feature type="domain" description="HTH cro/C1-type" evidence="5">
    <location>
        <begin position="16"/>
        <end position="70"/>
    </location>
</feature>
<dbReference type="HOGENOM" id="CLU_000022_59_10_9"/>
<dbReference type="GO" id="GO:0006633">
    <property type="term" value="P:fatty acid biosynthetic process"/>
    <property type="evidence" value="ECO:0007669"/>
    <property type="project" value="TreeGrafter"/>
</dbReference>
<dbReference type="Proteomes" id="UP000007054">
    <property type="component" value="Chromosome"/>
</dbReference>
<dbReference type="GO" id="GO:0016405">
    <property type="term" value="F:CoA-ligase activity"/>
    <property type="evidence" value="ECO:0007669"/>
    <property type="project" value="UniProtKB-ARBA"/>
</dbReference>
<evidence type="ECO:0000256" key="2">
    <source>
        <dbReference type="ARBA" id="ARBA00022598"/>
    </source>
</evidence>
<dbReference type="SUPFAM" id="SSF47413">
    <property type="entry name" value="lambda repressor-like DNA-binding domains"/>
    <property type="match status" value="1"/>
</dbReference>
<dbReference type="AlphaFoldDB" id="D4LC15"/>
<dbReference type="GO" id="GO:0004321">
    <property type="term" value="F:fatty-acyl-CoA synthase activity"/>
    <property type="evidence" value="ECO:0007669"/>
    <property type="project" value="TreeGrafter"/>
</dbReference>
<dbReference type="InterPro" id="IPR042099">
    <property type="entry name" value="ANL_N_sf"/>
</dbReference>
<dbReference type="Gene3D" id="3.30.300.30">
    <property type="match status" value="1"/>
</dbReference>
<evidence type="ECO:0000256" key="1">
    <source>
        <dbReference type="ARBA" id="ARBA00006432"/>
    </source>
</evidence>
<dbReference type="InterPro" id="IPR025110">
    <property type="entry name" value="AMP-bd_C"/>
</dbReference>
<dbReference type="SUPFAM" id="SSF56801">
    <property type="entry name" value="Acetyl-CoA synthetase-like"/>
    <property type="match status" value="1"/>
</dbReference>
<dbReference type="Pfam" id="PF00501">
    <property type="entry name" value="AMP-binding"/>
    <property type="match status" value="1"/>
</dbReference>
<evidence type="ECO:0000256" key="3">
    <source>
        <dbReference type="ARBA" id="ARBA00022741"/>
    </source>
</evidence>
<dbReference type="InterPro" id="IPR051087">
    <property type="entry name" value="Mitochondrial_ACSM"/>
</dbReference>
<name>D4LC15_RUMC1</name>
<dbReference type="PATRIC" id="fig|213810.4.peg.895"/>
<dbReference type="Gene3D" id="2.60.120.10">
    <property type="entry name" value="Jelly Rolls"/>
    <property type="match status" value="1"/>
</dbReference>
<evidence type="ECO:0000256" key="4">
    <source>
        <dbReference type="ARBA" id="ARBA00022840"/>
    </source>
</evidence>
<keyword evidence="7" id="KW-1185">Reference proteome</keyword>
<reference evidence="6" key="2">
    <citation type="submission" date="2010-03" db="EMBL/GenBank/DDBJ databases">
        <authorList>
            <person name="Pajon A."/>
        </authorList>
    </citation>
    <scope>NUCLEOTIDE SEQUENCE</scope>
    <source>
        <strain evidence="6">Type strain: 18P13</strain>
    </source>
</reference>
<dbReference type="Gene3D" id="3.40.50.12780">
    <property type="entry name" value="N-terminal domain of ligase-like"/>
    <property type="match status" value="1"/>
</dbReference>
<dbReference type="STRING" id="213810.RUM_09930"/>
<keyword evidence="4" id="KW-0067">ATP-binding</keyword>
<dbReference type="InterPro" id="IPR014710">
    <property type="entry name" value="RmlC-like_jellyroll"/>
</dbReference>
<proteinExistence type="inferred from homology"/>
<dbReference type="InterPro" id="IPR001387">
    <property type="entry name" value="Cro/C1-type_HTH"/>
</dbReference>
<dbReference type="CDD" id="cd00093">
    <property type="entry name" value="HTH_XRE"/>
    <property type="match status" value="1"/>
</dbReference>
<dbReference type="SMART" id="SM00530">
    <property type="entry name" value="HTH_XRE"/>
    <property type="match status" value="1"/>
</dbReference>
<keyword evidence="2 6" id="KW-0436">Ligase</keyword>
<gene>
    <name evidence="6" type="ordered locus">RUM_09930</name>
</gene>
<reference evidence="6" key="1">
    <citation type="submission" date="2010-03" db="EMBL/GenBank/DDBJ databases">
        <title>The genome sequence of Ruminococcus sp. 18P13.</title>
        <authorList>
            <consortium name="metaHIT consortium -- http://www.metahit.eu/"/>
            <person name="Pajon A."/>
            <person name="Turner K."/>
            <person name="Parkhill J."/>
            <person name="Bernalier A."/>
        </authorList>
    </citation>
    <scope>NUCLEOTIDE SEQUENCE [LARGE SCALE GENOMIC DNA]</scope>
    <source>
        <strain evidence="6">Type strain: 18P13</strain>
    </source>
</reference>
<evidence type="ECO:0000313" key="7">
    <source>
        <dbReference type="Proteomes" id="UP000007054"/>
    </source>
</evidence>
<evidence type="ECO:0000313" key="6">
    <source>
        <dbReference type="EMBL" id="CBL17160.1"/>
    </source>
</evidence>
<dbReference type="InterPro" id="IPR020845">
    <property type="entry name" value="AMP-binding_CS"/>
</dbReference>
<dbReference type="Pfam" id="PF07883">
    <property type="entry name" value="Cupin_2"/>
    <property type="match status" value="1"/>
</dbReference>
<dbReference type="GeneID" id="83155750"/>
<dbReference type="PANTHER" id="PTHR43605">
    <property type="entry name" value="ACYL-COENZYME A SYNTHETASE"/>
    <property type="match status" value="1"/>
</dbReference>
<dbReference type="RefSeq" id="WP_015558067.1">
    <property type="nucleotide sequence ID" value="NC_021039.1"/>
</dbReference>
<dbReference type="KEGG" id="rch:RUM_09930"/>
<protein>
    <submittedName>
        <fullName evidence="6">Acyl-coenzyme A synthetases/AMP-(Fatty) acid ligases</fullName>
    </submittedName>
</protein>
<dbReference type="InterPro" id="IPR045851">
    <property type="entry name" value="AMP-bd_C_sf"/>
</dbReference>
<dbReference type="GO" id="GO:0003677">
    <property type="term" value="F:DNA binding"/>
    <property type="evidence" value="ECO:0007669"/>
    <property type="project" value="InterPro"/>
</dbReference>
<sequence length="770" mass="86526">MGANMDHAIKEVAERIRAVREDVGLSVEEMAKRTDVSVEEYKALEAGQSDFSFTFIYKCAKACGVEITDVMEGESPKVTSYTVTRAGKGLPIVRREGFAYYRLAPQFRHKISEPFFVKIPYSEEAMDKPLHMASHEGQEFDIVVKGCMKIYIGDHSEILHPGDSIYYDSSTPHDEVAIGGEDCEIYAIVMNPNGQGGVPEYKEHVQTRVLTNVDKAGLVHPVAEKFVSTTTDEFGHLTGIEYHNTDTFNFGFDIVDKVAEKTPDKLAMLHVSNDFTERRFTFADMKHYSNMTANYFRSLGIKKGDRVMLVLKRHYQFWFSIVALHKLGAIAIPATNQLLEHDYVYRFDAAGVSAIVCTGDGDVTTHVEGAVKQCKSVKTLICTGGPRPGWHDFDGELPAYSDKFERTEDTSCGDDPILMFFTSGTTGYPKIATHSHKYGLGHFLTAKYWQNVDPNGLHFTISDTGWGKALWGKLYGQWMNEAPVFTYDFDRFDANKILPMFAKYHITTFCAPPTMFRFFIKEDLSKFDLSSLKYAVVAGEALNPEVYNRFLEATGIKLMEGFGQTETTLSIANFVGDSNKVGSMGRPSPLYDIDIVLPDGTPAKPGETGEIVIRTDKKVPCGLYLGYYNNEEKTKEAWHDGAYHTGDTAWRDEDGYFWYVGRVDDLIKSSGYRIGPFEIESVIMELPYVLECAITAAPDEIRGQVVKASIVLTKGTEASEALKKEIQNYVKEHTAPYKYPRIVEFMEELPKTISGKIRRVALRESSEKQK</sequence>
<dbReference type="FunFam" id="3.30.300.30:FF:000005">
    <property type="entry name" value="Acyl-coenzyme A synthetase ACSM5, mitochondrial"/>
    <property type="match status" value="1"/>
</dbReference>
<dbReference type="PROSITE" id="PS00455">
    <property type="entry name" value="AMP_BINDING"/>
    <property type="match status" value="1"/>
</dbReference>
<dbReference type="EMBL" id="FP929052">
    <property type="protein sequence ID" value="CBL17160.1"/>
    <property type="molecule type" value="Genomic_DNA"/>
</dbReference>
<dbReference type="PROSITE" id="PS50943">
    <property type="entry name" value="HTH_CROC1"/>
    <property type="match status" value="1"/>
</dbReference>
<dbReference type="PANTHER" id="PTHR43605:SF10">
    <property type="entry name" value="ACYL-COA SYNTHETASE MEDIUM CHAIN FAMILY MEMBER 3"/>
    <property type="match status" value="1"/>
</dbReference>
<dbReference type="GO" id="GO:0006637">
    <property type="term" value="P:acyl-CoA metabolic process"/>
    <property type="evidence" value="ECO:0007669"/>
    <property type="project" value="TreeGrafter"/>
</dbReference>
<dbReference type="InterPro" id="IPR011051">
    <property type="entry name" value="RmlC_Cupin_sf"/>
</dbReference>
<organism evidence="6 7">
    <name type="scientific">Ruminococcus champanellensis (strain DSM 18848 / JCM 17042 / KCTC 15320 / 18P13)</name>
    <dbReference type="NCBI Taxonomy" id="213810"/>
    <lineage>
        <taxon>Bacteria</taxon>
        <taxon>Bacillati</taxon>
        <taxon>Bacillota</taxon>
        <taxon>Clostridia</taxon>
        <taxon>Eubacteriales</taxon>
        <taxon>Oscillospiraceae</taxon>
        <taxon>Ruminococcus</taxon>
    </lineage>
</organism>
<dbReference type="GO" id="GO:0005524">
    <property type="term" value="F:ATP binding"/>
    <property type="evidence" value="ECO:0007669"/>
    <property type="project" value="UniProtKB-KW"/>
</dbReference>
<dbReference type="Pfam" id="PF01381">
    <property type="entry name" value="HTH_3"/>
    <property type="match status" value="1"/>
</dbReference>
<dbReference type="Gene3D" id="1.10.260.40">
    <property type="entry name" value="lambda repressor-like DNA-binding domains"/>
    <property type="match status" value="1"/>
</dbReference>
<dbReference type="GO" id="GO:0015645">
    <property type="term" value="F:fatty acid ligase activity"/>
    <property type="evidence" value="ECO:0007669"/>
    <property type="project" value="TreeGrafter"/>
</dbReference>
<comment type="similarity">
    <text evidence="1">Belongs to the ATP-dependent AMP-binding enzyme family.</text>
</comment>
<dbReference type="InterPro" id="IPR013096">
    <property type="entry name" value="Cupin_2"/>
</dbReference>
<dbReference type="SUPFAM" id="SSF51182">
    <property type="entry name" value="RmlC-like cupins"/>
    <property type="match status" value="1"/>
</dbReference>